<evidence type="ECO:0000256" key="3">
    <source>
        <dbReference type="SAM" id="MobiDB-lite"/>
    </source>
</evidence>
<sequence length="138" mass="15751">MPRSHGNSKSYERCSAGRGPRNSLPTAHGTVPSTCYLMQCRPSAESTLSPCLDEWKTAFHTTRRNYEYLVMPYGLTNAPAVFQAFINEISKDLIGRYIIAYIDDILIYSALYDNHVHHVRTVLAWLLQHQLYVKGKKC</sequence>
<proteinExistence type="inferred from homology"/>
<evidence type="ECO:0000313" key="5">
    <source>
        <dbReference type="EMBL" id="KAK3518633.1"/>
    </source>
</evidence>
<comment type="caution">
    <text evidence="5">The sequence shown here is derived from an EMBL/GenBank/DDBJ whole genome shotgun (WGS) entry which is preliminary data.</text>
</comment>
<dbReference type="InterPro" id="IPR000477">
    <property type="entry name" value="RT_dom"/>
</dbReference>
<dbReference type="InterPro" id="IPR053134">
    <property type="entry name" value="RNA-dir_DNA_polymerase"/>
</dbReference>
<evidence type="ECO:0000256" key="2">
    <source>
        <dbReference type="ARBA" id="ARBA00012180"/>
    </source>
</evidence>
<organism evidence="5 6">
    <name type="scientific">Hemibagrus guttatus</name>
    <dbReference type="NCBI Taxonomy" id="175788"/>
    <lineage>
        <taxon>Eukaryota</taxon>
        <taxon>Metazoa</taxon>
        <taxon>Chordata</taxon>
        <taxon>Craniata</taxon>
        <taxon>Vertebrata</taxon>
        <taxon>Euteleostomi</taxon>
        <taxon>Actinopterygii</taxon>
        <taxon>Neopterygii</taxon>
        <taxon>Teleostei</taxon>
        <taxon>Ostariophysi</taxon>
        <taxon>Siluriformes</taxon>
        <taxon>Bagridae</taxon>
        <taxon>Hemibagrus</taxon>
    </lineage>
</organism>
<keyword evidence="6" id="KW-1185">Reference proteome</keyword>
<evidence type="ECO:0000256" key="1">
    <source>
        <dbReference type="ARBA" id="ARBA00010879"/>
    </source>
</evidence>
<dbReference type="PROSITE" id="PS50878">
    <property type="entry name" value="RT_POL"/>
    <property type="match status" value="1"/>
</dbReference>
<dbReference type="CDD" id="cd01647">
    <property type="entry name" value="RT_LTR"/>
    <property type="match status" value="1"/>
</dbReference>
<dbReference type="AlphaFoldDB" id="A0AAE0QD73"/>
<reference evidence="5" key="1">
    <citation type="submission" date="2023-06" db="EMBL/GenBank/DDBJ databases">
        <title>Male Hemibagrus guttatus genome.</title>
        <authorList>
            <person name="Bian C."/>
        </authorList>
    </citation>
    <scope>NUCLEOTIDE SEQUENCE</scope>
    <source>
        <strain evidence="5">Male_cb2023</strain>
        <tissue evidence="5">Muscle</tissue>
    </source>
</reference>
<evidence type="ECO:0000259" key="4">
    <source>
        <dbReference type="PROSITE" id="PS50878"/>
    </source>
</evidence>
<dbReference type="PANTHER" id="PTHR24559">
    <property type="entry name" value="TRANSPOSON TY3-I GAG-POL POLYPROTEIN"/>
    <property type="match status" value="1"/>
</dbReference>
<dbReference type="Pfam" id="PF00078">
    <property type="entry name" value="RVT_1"/>
    <property type="match status" value="1"/>
</dbReference>
<dbReference type="Proteomes" id="UP001274896">
    <property type="component" value="Unassembled WGS sequence"/>
</dbReference>
<accession>A0AAE0QD73</accession>
<dbReference type="SUPFAM" id="SSF56672">
    <property type="entry name" value="DNA/RNA polymerases"/>
    <property type="match status" value="1"/>
</dbReference>
<protein>
    <recommendedName>
        <fullName evidence="2">ribonuclease H</fullName>
        <ecNumber evidence="2">3.1.26.4</ecNumber>
    </recommendedName>
</protein>
<name>A0AAE0QD73_9TELE</name>
<dbReference type="PANTHER" id="PTHR24559:SF440">
    <property type="entry name" value="RIBONUCLEASE H"/>
    <property type="match status" value="1"/>
</dbReference>
<dbReference type="InterPro" id="IPR043128">
    <property type="entry name" value="Rev_trsase/Diguanyl_cyclase"/>
</dbReference>
<comment type="similarity">
    <text evidence="1">Belongs to the beta type-B retroviral polymerase family. HERV class-II K(HML-2) pol subfamily.</text>
</comment>
<gene>
    <name evidence="5" type="ORF">QTP70_006071</name>
</gene>
<dbReference type="EC" id="3.1.26.4" evidence="2"/>
<feature type="region of interest" description="Disordered" evidence="3">
    <location>
        <begin position="1"/>
        <end position="25"/>
    </location>
</feature>
<feature type="domain" description="Reverse transcriptase" evidence="4">
    <location>
        <begin position="1"/>
        <end position="138"/>
    </location>
</feature>
<dbReference type="InterPro" id="IPR043502">
    <property type="entry name" value="DNA/RNA_pol_sf"/>
</dbReference>
<dbReference type="Gene3D" id="3.30.70.270">
    <property type="match status" value="1"/>
</dbReference>
<evidence type="ECO:0000313" key="6">
    <source>
        <dbReference type="Proteomes" id="UP001274896"/>
    </source>
</evidence>
<dbReference type="GO" id="GO:0004523">
    <property type="term" value="F:RNA-DNA hybrid ribonuclease activity"/>
    <property type="evidence" value="ECO:0007669"/>
    <property type="project" value="UniProtKB-EC"/>
</dbReference>
<dbReference type="EMBL" id="JAUCMX010000017">
    <property type="protein sequence ID" value="KAK3518633.1"/>
    <property type="molecule type" value="Genomic_DNA"/>
</dbReference>